<reference evidence="12 13" key="1">
    <citation type="submission" date="2020-08" db="EMBL/GenBank/DDBJ databases">
        <title>Genomic Encyclopedia of Type Strains, Phase IV (KMG-IV): sequencing the most valuable type-strain genomes for metagenomic binning, comparative biology and taxonomic classification.</title>
        <authorList>
            <person name="Goeker M."/>
        </authorList>
    </citation>
    <scope>NUCLEOTIDE SEQUENCE [LARGE SCALE GENOMIC DNA]</scope>
    <source>
        <strain evidence="12 13">DSM 106739</strain>
    </source>
</reference>
<evidence type="ECO:0000256" key="2">
    <source>
        <dbReference type="ARBA" id="ARBA00012438"/>
    </source>
</evidence>
<accession>A0A840BGH5</accession>
<dbReference type="SMART" id="SM00086">
    <property type="entry name" value="PAC"/>
    <property type="match status" value="1"/>
</dbReference>
<feature type="domain" description="PAS" evidence="10">
    <location>
        <begin position="22"/>
        <end position="80"/>
    </location>
</feature>
<keyword evidence="6" id="KW-0418">Kinase</keyword>
<evidence type="ECO:0000256" key="3">
    <source>
        <dbReference type="ARBA" id="ARBA00022553"/>
    </source>
</evidence>
<sequence length="527" mass="56827">MPEQKKTATAKKAAPVVARKIPAALFRAAVEQADIAISITDPRARIEYVNPAFTRVSGYSVGDAVGQHQSILSNHTTPPDVYKSMWRRITAKETWTGRLVNRRKDGAPYLADLTVTPVLDEAGQITHYLGLQRDITALHKLECAVRNQKALIESVVDGAPLVLALLDIGDRVVLDNLAYKALMSDLGMAEPAKVLLDAIRNELGSGFGPFKPGSHAFLDRQVRLDRPHWRSPRWFSCSAVWVAADSDEADDFYASKGEAFLLLVATDVSRQVQEQEKARIAALQAVMAEESRQQALRESLSAAVYQMEGPLNILGSVVNMMGRRGCDPAQAALAEALKAGQTALDTLRSAIPARAPEASTAVNLNEVVRDVLDLSAVRLLAAGVSVSWQPQLVLPAIQGSPTRLRALLKALVDNAIEAMNVKGWRQRELNICTRTLHDSLEVRIADSGPGLPDELRLKAFEPFFSTKKQQGNHLGTGLAAAQQVAVDHGGSIELGNAAGGGCTALLVLPLLRHASPSLATLNSREIG</sequence>
<dbReference type="EC" id="2.7.13.3" evidence="2"/>
<dbReference type="PROSITE" id="PS50109">
    <property type="entry name" value="HIS_KIN"/>
    <property type="match status" value="1"/>
</dbReference>
<dbReference type="GO" id="GO:0006355">
    <property type="term" value="P:regulation of DNA-templated transcription"/>
    <property type="evidence" value="ECO:0007669"/>
    <property type="project" value="InterPro"/>
</dbReference>
<evidence type="ECO:0000256" key="8">
    <source>
        <dbReference type="ARBA" id="ARBA00023012"/>
    </source>
</evidence>
<dbReference type="Gene3D" id="3.30.450.20">
    <property type="entry name" value="PAS domain"/>
    <property type="match status" value="1"/>
</dbReference>
<dbReference type="SUPFAM" id="SSF55874">
    <property type="entry name" value="ATPase domain of HSP90 chaperone/DNA topoisomerase II/histidine kinase"/>
    <property type="match status" value="1"/>
</dbReference>
<dbReference type="PRINTS" id="PR00344">
    <property type="entry name" value="BCTRLSENSOR"/>
</dbReference>
<feature type="domain" description="PAC" evidence="11">
    <location>
        <begin position="93"/>
        <end position="147"/>
    </location>
</feature>
<dbReference type="InterPro" id="IPR003594">
    <property type="entry name" value="HATPase_dom"/>
</dbReference>
<dbReference type="InterPro" id="IPR013767">
    <property type="entry name" value="PAS_fold"/>
</dbReference>
<evidence type="ECO:0000256" key="5">
    <source>
        <dbReference type="ARBA" id="ARBA00022741"/>
    </source>
</evidence>
<evidence type="ECO:0000256" key="4">
    <source>
        <dbReference type="ARBA" id="ARBA00022679"/>
    </source>
</evidence>
<dbReference type="PANTHER" id="PTHR43065">
    <property type="entry name" value="SENSOR HISTIDINE KINASE"/>
    <property type="match status" value="1"/>
</dbReference>
<evidence type="ECO:0000259" key="9">
    <source>
        <dbReference type="PROSITE" id="PS50109"/>
    </source>
</evidence>
<dbReference type="PROSITE" id="PS50112">
    <property type="entry name" value="PAS"/>
    <property type="match status" value="1"/>
</dbReference>
<organism evidence="12 13">
    <name type="scientific">Niveibacterium umoris</name>
    <dbReference type="NCBI Taxonomy" id="1193620"/>
    <lineage>
        <taxon>Bacteria</taxon>
        <taxon>Pseudomonadati</taxon>
        <taxon>Pseudomonadota</taxon>
        <taxon>Betaproteobacteria</taxon>
        <taxon>Rhodocyclales</taxon>
        <taxon>Rhodocyclaceae</taxon>
        <taxon>Niveibacterium</taxon>
    </lineage>
</organism>
<protein>
    <recommendedName>
        <fullName evidence="2">histidine kinase</fullName>
        <ecNumber evidence="2">2.7.13.3</ecNumber>
    </recommendedName>
</protein>
<feature type="domain" description="Histidine kinase" evidence="9">
    <location>
        <begin position="302"/>
        <end position="512"/>
    </location>
</feature>
<keyword evidence="5" id="KW-0547">Nucleotide-binding</keyword>
<dbReference type="SMART" id="SM00091">
    <property type="entry name" value="PAS"/>
    <property type="match status" value="1"/>
</dbReference>
<dbReference type="GO" id="GO:0009399">
    <property type="term" value="P:nitrogen fixation"/>
    <property type="evidence" value="ECO:0007669"/>
    <property type="project" value="InterPro"/>
</dbReference>
<proteinExistence type="predicted"/>
<dbReference type="NCBIfam" id="TIGR02938">
    <property type="entry name" value="nifL_nitrog"/>
    <property type="match status" value="1"/>
</dbReference>
<dbReference type="NCBIfam" id="TIGR00229">
    <property type="entry name" value="sensory_box"/>
    <property type="match status" value="1"/>
</dbReference>
<dbReference type="InterPro" id="IPR000700">
    <property type="entry name" value="PAS-assoc_C"/>
</dbReference>
<dbReference type="Gene3D" id="3.30.565.10">
    <property type="entry name" value="Histidine kinase-like ATPase, C-terminal domain"/>
    <property type="match status" value="1"/>
</dbReference>
<keyword evidence="4" id="KW-0808">Transferase</keyword>
<dbReference type="InterPro" id="IPR000014">
    <property type="entry name" value="PAS"/>
</dbReference>
<dbReference type="InterPro" id="IPR036890">
    <property type="entry name" value="HATPase_C_sf"/>
</dbReference>
<dbReference type="GO" id="GO:0000160">
    <property type="term" value="P:phosphorelay signal transduction system"/>
    <property type="evidence" value="ECO:0007669"/>
    <property type="project" value="UniProtKB-KW"/>
</dbReference>
<dbReference type="InterPro" id="IPR005467">
    <property type="entry name" value="His_kinase_dom"/>
</dbReference>
<evidence type="ECO:0000256" key="6">
    <source>
        <dbReference type="ARBA" id="ARBA00022777"/>
    </source>
</evidence>
<dbReference type="InterPro" id="IPR001610">
    <property type="entry name" value="PAC"/>
</dbReference>
<dbReference type="InterPro" id="IPR004358">
    <property type="entry name" value="Sig_transdc_His_kin-like_C"/>
</dbReference>
<dbReference type="PANTHER" id="PTHR43065:SF10">
    <property type="entry name" value="PEROXIDE STRESS-ACTIVATED HISTIDINE KINASE MAK3"/>
    <property type="match status" value="1"/>
</dbReference>
<dbReference type="EMBL" id="JACIET010000001">
    <property type="protein sequence ID" value="MBB4011773.1"/>
    <property type="molecule type" value="Genomic_DNA"/>
</dbReference>
<evidence type="ECO:0000256" key="7">
    <source>
        <dbReference type="ARBA" id="ARBA00022840"/>
    </source>
</evidence>
<dbReference type="SMART" id="SM00387">
    <property type="entry name" value="HATPase_c"/>
    <property type="match status" value="1"/>
</dbReference>
<evidence type="ECO:0000259" key="11">
    <source>
        <dbReference type="PROSITE" id="PS50113"/>
    </source>
</evidence>
<keyword evidence="8" id="KW-0902">Two-component regulatory system</keyword>
<dbReference type="RefSeq" id="WP_183632690.1">
    <property type="nucleotide sequence ID" value="NZ_BAABLE010000011.1"/>
</dbReference>
<dbReference type="GO" id="GO:0004673">
    <property type="term" value="F:protein histidine kinase activity"/>
    <property type="evidence" value="ECO:0007669"/>
    <property type="project" value="UniProtKB-EC"/>
</dbReference>
<dbReference type="PROSITE" id="PS50113">
    <property type="entry name" value="PAC"/>
    <property type="match status" value="1"/>
</dbReference>
<dbReference type="AlphaFoldDB" id="A0A840BGH5"/>
<keyword evidence="3" id="KW-0597">Phosphoprotein</keyword>
<dbReference type="Pfam" id="PF00989">
    <property type="entry name" value="PAS"/>
    <property type="match status" value="1"/>
</dbReference>
<dbReference type="Pfam" id="PF02518">
    <property type="entry name" value="HATPase_c"/>
    <property type="match status" value="1"/>
</dbReference>
<evidence type="ECO:0000256" key="1">
    <source>
        <dbReference type="ARBA" id="ARBA00000085"/>
    </source>
</evidence>
<keyword evidence="7" id="KW-0067">ATP-binding</keyword>
<dbReference type="InterPro" id="IPR035965">
    <property type="entry name" value="PAS-like_dom_sf"/>
</dbReference>
<dbReference type="Proteomes" id="UP000561045">
    <property type="component" value="Unassembled WGS sequence"/>
</dbReference>
<evidence type="ECO:0000259" key="10">
    <source>
        <dbReference type="PROSITE" id="PS50112"/>
    </source>
</evidence>
<dbReference type="CDD" id="cd00130">
    <property type="entry name" value="PAS"/>
    <property type="match status" value="1"/>
</dbReference>
<dbReference type="GO" id="GO:0005524">
    <property type="term" value="F:ATP binding"/>
    <property type="evidence" value="ECO:0007669"/>
    <property type="project" value="UniProtKB-KW"/>
</dbReference>
<dbReference type="InterPro" id="IPR014285">
    <property type="entry name" value="N_fixation_neg-reg_NifL"/>
</dbReference>
<evidence type="ECO:0000313" key="12">
    <source>
        <dbReference type="EMBL" id="MBB4011773.1"/>
    </source>
</evidence>
<gene>
    <name evidence="12" type="ORF">GGR36_001081</name>
</gene>
<comment type="caution">
    <text evidence="12">The sequence shown here is derived from an EMBL/GenBank/DDBJ whole genome shotgun (WGS) entry which is preliminary data.</text>
</comment>
<evidence type="ECO:0000313" key="13">
    <source>
        <dbReference type="Proteomes" id="UP000561045"/>
    </source>
</evidence>
<comment type="catalytic activity">
    <reaction evidence="1">
        <text>ATP + protein L-histidine = ADP + protein N-phospho-L-histidine.</text>
        <dbReference type="EC" id="2.7.13.3"/>
    </reaction>
</comment>
<keyword evidence="13" id="KW-1185">Reference proteome</keyword>
<name>A0A840BGH5_9RHOO</name>
<dbReference type="SUPFAM" id="SSF55785">
    <property type="entry name" value="PYP-like sensor domain (PAS domain)"/>
    <property type="match status" value="1"/>
</dbReference>